<dbReference type="PANTHER" id="PTHR35458:SF8">
    <property type="entry name" value="SLR0650 PROTEIN"/>
    <property type="match status" value="1"/>
</dbReference>
<evidence type="ECO:0000259" key="1">
    <source>
        <dbReference type="Pfam" id="PF01936"/>
    </source>
</evidence>
<dbReference type="PANTHER" id="PTHR35458">
    <property type="entry name" value="SLR0755 PROTEIN"/>
    <property type="match status" value="1"/>
</dbReference>
<comment type="caution">
    <text evidence="2">The sequence shown here is derived from an EMBL/GenBank/DDBJ whole genome shotgun (WGS) entry which is preliminary data.</text>
</comment>
<dbReference type="AlphaFoldDB" id="A0A6N9TN21"/>
<dbReference type="InterPro" id="IPR012340">
    <property type="entry name" value="NA-bd_OB-fold"/>
</dbReference>
<keyword evidence="3" id="KW-1185">Reference proteome</keyword>
<dbReference type="EMBL" id="JAAGRR010000020">
    <property type="protein sequence ID" value="NDY41840.1"/>
    <property type="molecule type" value="Genomic_DNA"/>
</dbReference>
<protein>
    <submittedName>
        <fullName evidence="2">NYN domain-containing protein</fullName>
    </submittedName>
</protein>
<dbReference type="Pfam" id="PF01936">
    <property type="entry name" value="NYN"/>
    <property type="match status" value="1"/>
</dbReference>
<gene>
    <name evidence="2" type="ORF">G3N55_03090</name>
</gene>
<dbReference type="InterPro" id="IPR021139">
    <property type="entry name" value="NYN"/>
</dbReference>
<reference evidence="2 3" key="1">
    <citation type="submission" date="2020-02" db="EMBL/GenBank/DDBJ databases">
        <title>Comparative genomics of sulfur disproportionating microorganisms.</title>
        <authorList>
            <person name="Ward L.M."/>
            <person name="Bertran E."/>
            <person name="Johnston D.T."/>
        </authorList>
    </citation>
    <scope>NUCLEOTIDE SEQUENCE [LARGE SCALE GENOMIC DNA]</scope>
    <source>
        <strain evidence="2 3">DSM 100025</strain>
    </source>
</reference>
<evidence type="ECO:0000313" key="3">
    <source>
        <dbReference type="Proteomes" id="UP000469346"/>
    </source>
</evidence>
<dbReference type="SUPFAM" id="SSF50249">
    <property type="entry name" value="Nucleic acid-binding proteins"/>
    <property type="match status" value="1"/>
</dbReference>
<sequence length="255" mass="28977">MLKLGIYVDAENIRLSGGYGMRYDVLRRRLGGGAHILRANSYVVEDPQRLDAESEYRSKLYSYFESLRRAGFKVIKKQIRHFRDEEGLDCRKANADLDLAVDALVQSENLDWVVLCSGDGDFVRLVTALQNKGIRVEVLGFRNVSRELKETADRFVNGFLVPGLLPVEDGERIRGWSAWYDGDKGYGFFHYYDPAEPGLVEKDVFFHVSQFREPVDEAVLGRGDNVFEFELAPSASRPGEVQAVNISVFQERVLI</sequence>
<organism evidence="2 3">
    <name type="scientific">Dissulfurirhabdus thermomarina</name>
    <dbReference type="NCBI Taxonomy" id="1765737"/>
    <lineage>
        <taxon>Bacteria</taxon>
        <taxon>Deltaproteobacteria</taxon>
        <taxon>Dissulfurirhabdaceae</taxon>
        <taxon>Dissulfurirhabdus</taxon>
    </lineage>
</organism>
<dbReference type="InterPro" id="IPR047140">
    <property type="entry name" value="LabA"/>
</dbReference>
<dbReference type="CDD" id="cd10911">
    <property type="entry name" value="PIN_LabA"/>
    <property type="match status" value="1"/>
</dbReference>
<proteinExistence type="predicted"/>
<dbReference type="Gene3D" id="3.40.50.1010">
    <property type="entry name" value="5'-nuclease"/>
    <property type="match status" value="1"/>
</dbReference>
<feature type="domain" description="NYN" evidence="1">
    <location>
        <begin position="3"/>
        <end position="156"/>
    </location>
</feature>
<dbReference type="Gene3D" id="2.40.50.140">
    <property type="entry name" value="Nucleic acid-binding proteins"/>
    <property type="match status" value="1"/>
</dbReference>
<name>A0A6N9TN21_DISTH</name>
<accession>A0A6N9TN21</accession>
<dbReference type="RefSeq" id="WP_163297994.1">
    <property type="nucleotide sequence ID" value="NZ_JAAGRR010000020.1"/>
</dbReference>
<evidence type="ECO:0000313" key="2">
    <source>
        <dbReference type="EMBL" id="NDY41840.1"/>
    </source>
</evidence>
<dbReference type="GO" id="GO:0004540">
    <property type="term" value="F:RNA nuclease activity"/>
    <property type="evidence" value="ECO:0007669"/>
    <property type="project" value="InterPro"/>
</dbReference>
<dbReference type="Proteomes" id="UP000469346">
    <property type="component" value="Unassembled WGS sequence"/>
</dbReference>